<dbReference type="EMBL" id="AEDD01000005">
    <property type="protein sequence ID" value="EFM10789.1"/>
    <property type="molecule type" value="Genomic_DNA"/>
</dbReference>
<dbReference type="STRING" id="717606.PaecuDRAFT_2033"/>
<evidence type="ECO:0000313" key="3">
    <source>
        <dbReference type="EMBL" id="EFM10789.1"/>
    </source>
</evidence>
<dbReference type="RefSeq" id="WP_006038039.1">
    <property type="nucleotide sequence ID" value="NZ_AEDD01000005.1"/>
</dbReference>
<dbReference type="InterPro" id="IPR052918">
    <property type="entry name" value="Motility_Chemotaxis_Reg"/>
</dbReference>
<reference evidence="3 4" key="1">
    <citation type="submission" date="2010-07" db="EMBL/GenBank/DDBJ databases">
        <title>The draft genome of Paenibacillus curdlanolyticus YK9.</title>
        <authorList>
            <consortium name="US DOE Joint Genome Institute (JGI-PGF)"/>
            <person name="Lucas S."/>
            <person name="Copeland A."/>
            <person name="Lapidus A."/>
            <person name="Cheng J.-F."/>
            <person name="Bruce D."/>
            <person name="Goodwin L."/>
            <person name="Pitluck S."/>
            <person name="Land M.L."/>
            <person name="Hauser L."/>
            <person name="Chang Y.-J."/>
            <person name="Jeffries C."/>
            <person name="Anderson I.J."/>
            <person name="Johnson E."/>
            <person name="Loganathan U."/>
            <person name="Mulhopadhyay B."/>
            <person name="Kyrpides N."/>
            <person name="Woyke T.J."/>
        </authorList>
    </citation>
    <scope>NUCLEOTIDE SEQUENCE [LARGE SCALE GENOMIC DNA]</scope>
    <source>
        <strain evidence="3 4">YK9</strain>
    </source>
</reference>
<feature type="domain" description="DUF7507" evidence="1">
    <location>
        <begin position="789"/>
        <end position="880"/>
    </location>
</feature>
<feature type="domain" description="DUF7507" evidence="1">
    <location>
        <begin position="995"/>
        <end position="1081"/>
    </location>
</feature>
<keyword evidence="4" id="KW-1185">Reference proteome</keyword>
<dbReference type="InterPro" id="IPR010620">
    <property type="entry name" value="SBBP_repeat"/>
</dbReference>
<protein>
    <submittedName>
        <fullName evidence="3">Conserved repeat domain protein</fullName>
    </submittedName>
</protein>
<gene>
    <name evidence="3" type="ORF">PaecuDRAFT_2033</name>
</gene>
<dbReference type="Proteomes" id="UP000005387">
    <property type="component" value="Unassembled WGS sequence"/>
</dbReference>
<dbReference type="InterPro" id="IPR055354">
    <property type="entry name" value="DUF7507"/>
</dbReference>
<proteinExistence type="predicted"/>
<evidence type="ECO:0000259" key="1">
    <source>
        <dbReference type="Pfam" id="PF24346"/>
    </source>
</evidence>
<dbReference type="NCBIfam" id="TIGR01451">
    <property type="entry name" value="B_ant_repeat"/>
    <property type="match status" value="6"/>
</dbReference>
<dbReference type="eggNOG" id="COG1361">
    <property type="taxonomic scope" value="Bacteria"/>
</dbReference>
<dbReference type="Pfam" id="PF25778">
    <property type="entry name" value="DUF7948"/>
    <property type="match status" value="1"/>
</dbReference>
<name>E0I8Q5_9BACL</name>
<dbReference type="OrthoDB" id="9796428at2"/>
<dbReference type="Pfam" id="PF24346">
    <property type="entry name" value="DUF7507"/>
    <property type="match status" value="4"/>
</dbReference>
<accession>E0I8Q5</accession>
<dbReference type="Gene3D" id="2.60.40.10">
    <property type="entry name" value="Immunoglobulins"/>
    <property type="match status" value="1"/>
</dbReference>
<dbReference type="PANTHER" id="PTHR35580">
    <property type="entry name" value="CELL SURFACE GLYCOPROTEIN (S-LAYER PROTEIN)-LIKE PROTEIN"/>
    <property type="match status" value="1"/>
</dbReference>
<dbReference type="PANTHER" id="PTHR35580:SF1">
    <property type="entry name" value="PHYTASE-LIKE DOMAIN-CONTAINING PROTEIN"/>
    <property type="match status" value="1"/>
</dbReference>
<dbReference type="eggNOG" id="COG3291">
    <property type="taxonomic scope" value="Bacteria"/>
</dbReference>
<dbReference type="InterPro" id="IPR057708">
    <property type="entry name" value="DUF7948"/>
</dbReference>
<dbReference type="InterPro" id="IPR013783">
    <property type="entry name" value="Ig-like_fold"/>
</dbReference>
<feature type="domain" description="DUF7507" evidence="1">
    <location>
        <begin position="891"/>
        <end position="941"/>
    </location>
</feature>
<dbReference type="Pfam" id="PF06739">
    <property type="entry name" value="SBBP"/>
    <property type="match status" value="5"/>
</dbReference>
<dbReference type="InterPro" id="IPR047589">
    <property type="entry name" value="DUF11_rpt"/>
</dbReference>
<evidence type="ECO:0000259" key="2">
    <source>
        <dbReference type="Pfam" id="PF25778"/>
    </source>
</evidence>
<feature type="domain" description="DUF7507" evidence="1">
    <location>
        <begin position="688"/>
        <end position="759"/>
    </location>
</feature>
<sequence>MPVILESSRKPVKPFKQLPCCFVPNRGQLNNAQIRYGSKGATFEAAFTSEGAIFTLFDRFLQDGQEQELRSTRLDFRFLNARADVQPEGEQQTDGKVHYLRGADPTDWRTDLPSYLKLVYRELWPGIDLVFRGEGQSLKYEFIVQPGADTANIRFAYVGAERLMLDENGNMDILTPFGSIIDPRPICYQQVDGQRIDFPGSFVLESDGPEQDQPAIGFHIDPAYDRNVTLVIDPGLVYSTYLGGSGNDEVFGIAVDPQGNAYVTGITTSTDYPVTPGAVQTVIAGDRDVIITKLNPTGTALVYSTYLGGTAYDTGLAIAVDSDGHAFVTGRTYSDNFPVTSGAIQTTFGGTSDAFIAKLNPAGSALIYSTYLGGDGHDYGAGIAVDSSGNACVTGFTASANMPTTPGAFQTVYAGNNDCFVAKLNAAGTALIYSTFVGGTGGENGTGIAVDAASNVYITGNTASINFPTTPGAFQTTRKGTGDVFVTKLNPAGSALVYSTYLGGSLTEYGYGISVDTAGNAYVAGYTRSSDFPTTAGAYQPTFGGTNDAFVTKLNPTGNALIYSTYLGRTNTQITYGSGLDEAGNVFVTGYTLSNDFPTTPDALQTTFGAPRDAFAIKLNATGSSLIYSTFLGGTGVDSGSAIAGDALGNMYVAGYTFATDFPVTPGAFQTSLPGPMAIFVTKIGLVPDLTVAKAADRTDALPGETVTYYITVTNTGEVALTQVGVEDPLLGLSTIIASLEPSASQTFNPQLSLPATAAPGPILNTVTVTADQLAQSRTASATINVVAAPALSFTKSVSPASAAPGATVVYTITAENVGNVDFTGVLLTDSQLGLNESIDRIGVGTRVTYSTPFVIPADTPNGSTIVNTATIQGDNLPSKQATANVLIAGAPRLELVKTADRVSVFPGGTVNFTIKVRNTGSIDLTNVVLTDHLAGQSRMLPRLAVGQTELIQVPFLVPLESPARVYTNTVDASSDQTPKITADATVEVLPAPLLGVRKVPDTNTASPGQTVNYRIVVANGGNVPLTGIRVRDPLLGVDTAVPDLSIGESRQLTLPFTIPADTLIGTEIANLLTVTSNESSPSDVLSVITVIGQGLSLSKTVDTVSAAPGATVNYTLTVANLLNVPQTNVTLRDPFLGISETIASLPAGGSIARFASFAVPADAASGTVVTNILEAASDQTPLQRTSAAFVVQSSPGAPTTITLRKLPDRNVARPAETIIYTVEVVNTGSNLATNIVLLDSLTGAQTTVPALAPGQTAYVQFPFTIPADAVQGTVLANRVTAQWPEQPANGVPVQSDTHVIVGLSRFLLQLTNAANPVIAAPGTAVPFTVTVRNLSEQRLTNVRVIQPLTSFSTDISSLDPGESRSFTQPFTIPPDAVGGTVFTSHAVAFSDQTPLQQAPSSVTTAILPNAALTQTVDRPEGQPGETVFFTIRVRNTGNVGLINAALEAPLFQLRLRSDFIPIGADDSIRIPFILPDVNEDTTIVSRATLISDNGPPLEATVSVRVIIEEE</sequence>
<evidence type="ECO:0000313" key="4">
    <source>
        <dbReference type="Proteomes" id="UP000005387"/>
    </source>
</evidence>
<feature type="domain" description="DUF7948" evidence="2">
    <location>
        <begin position="22"/>
        <end position="234"/>
    </location>
</feature>
<organism evidence="3 4">
    <name type="scientific">Paenibacillus curdlanolyticus YK9</name>
    <dbReference type="NCBI Taxonomy" id="717606"/>
    <lineage>
        <taxon>Bacteria</taxon>
        <taxon>Bacillati</taxon>
        <taxon>Bacillota</taxon>
        <taxon>Bacilli</taxon>
        <taxon>Bacillales</taxon>
        <taxon>Paenibacillaceae</taxon>
        <taxon>Paenibacillus</taxon>
    </lineage>
</organism>
<dbReference type="SUPFAM" id="SSF101898">
    <property type="entry name" value="NHL repeat"/>
    <property type="match status" value="1"/>
</dbReference>